<comment type="caution">
    <text evidence="1">The sequence shown here is derived from an EMBL/GenBank/DDBJ whole genome shotgun (WGS) entry which is preliminary data.</text>
</comment>
<proteinExistence type="predicted"/>
<protein>
    <submittedName>
        <fullName evidence="1">DUF4292 domain-containing protein</fullName>
    </submittedName>
</protein>
<sequence>MNKTLLACLLVSILVLPSCNKKLFTSSNEKFHLNDLKYETLSIKSRMRYKGDENLRFTANIRMKKDSAVWFSLSPGFGIEAARGLVDTDSIVVIDKIHKEYSVRNLEQLFKGFNFHFEIGMIESIIIGNLLWHVESRDNVVRQNNNYVITQEKGDLRLISYVNSNSMKMEKLEAQSISTPNRMTIKFSNFEKQENMVYPKNIDISADYYDTRYRKEKNANITMNHSKVEIDQREYDFSISIPSKYALKN</sequence>
<keyword evidence="2" id="KW-1185">Reference proteome</keyword>
<gene>
    <name evidence="1" type="ORF">N7U62_15120</name>
</gene>
<name>A0ABT3CWT3_9BACT</name>
<reference evidence="1 2" key="1">
    <citation type="submission" date="2022-10" db="EMBL/GenBank/DDBJ databases">
        <title>Comparative genomics and taxonomic characterization of three novel marine species of genus Reichenbachiella exhibiting antioxidant and polysaccharide degradation activities.</title>
        <authorList>
            <person name="Muhammad N."/>
            <person name="Lee Y.-J."/>
            <person name="Ko J."/>
            <person name="Kim S.-G."/>
        </authorList>
    </citation>
    <scope>NUCLEOTIDE SEQUENCE [LARGE SCALE GENOMIC DNA]</scope>
    <source>
        <strain evidence="1 2">ABR2-5</strain>
    </source>
</reference>
<dbReference type="RefSeq" id="WP_264138833.1">
    <property type="nucleotide sequence ID" value="NZ_JAOYOD010000001.1"/>
</dbReference>
<dbReference type="InterPro" id="IPR025634">
    <property type="entry name" value="DUF4292"/>
</dbReference>
<dbReference type="Pfam" id="PF14125">
    <property type="entry name" value="DUF4292"/>
    <property type="match status" value="1"/>
</dbReference>
<accession>A0ABT3CWT3</accession>
<dbReference type="Proteomes" id="UP001300692">
    <property type="component" value="Unassembled WGS sequence"/>
</dbReference>
<organism evidence="1 2">
    <name type="scientific">Reichenbachiella ulvae</name>
    <dbReference type="NCBI Taxonomy" id="2980104"/>
    <lineage>
        <taxon>Bacteria</taxon>
        <taxon>Pseudomonadati</taxon>
        <taxon>Bacteroidota</taxon>
        <taxon>Cytophagia</taxon>
        <taxon>Cytophagales</taxon>
        <taxon>Reichenbachiellaceae</taxon>
        <taxon>Reichenbachiella</taxon>
    </lineage>
</organism>
<evidence type="ECO:0000313" key="2">
    <source>
        <dbReference type="Proteomes" id="UP001300692"/>
    </source>
</evidence>
<evidence type="ECO:0000313" key="1">
    <source>
        <dbReference type="EMBL" id="MCV9388013.1"/>
    </source>
</evidence>
<dbReference type="EMBL" id="JAOYOD010000001">
    <property type="protein sequence ID" value="MCV9388013.1"/>
    <property type="molecule type" value="Genomic_DNA"/>
</dbReference>